<comment type="caution">
    <text evidence="1">The sequence shown here is derived from an EMBL/GenBank/DDBJ whole genome shotgun (WGS) entry which is preliminary data.</text>
</comment>
<dbReference type="Gene3D" id="3.20.20.60">
    <property type="entry name" value="Phosphoenolpyruvate-binding domains"/>
    <property type="match status" value="1"/>
</dbReference>
<protein>
    <recommendedName>
        <fullName evidence="3">Carboxyvinyl-carboxyphosphonate phosphorylmutase</fullName>
    </recommendedName>
</protein>
<dbReference type="CDD" id="cd00377">
    <property type="entry name" value="ICL_PEPM"/>
    <property type="match status" value="1"/>
</dbReference>
<dbReference type="SUPFAM" id="SSF51621">
    <property type="entry name" value="Phosphoenolpyruvate/pyruvate domain"/>
    <property type="match status" value="1"/>
</dbReference>
<dbReference type="Pfam" id="PF13714">
    <property type="entry name" value="PEP_mutase"/>
    <property type="match status" value="1"/>
</dbReference>
<dbReference type="InterPro" id="IPR015813">
    <property type="entry name" value="Pyrv/PenolPyrv_kinase-like_dom"/>
</dbReference>
<sequence>MVSLNLRSQSDKAEYFRSLHRGPGVLVLPNAWDVPTARLFESVGFKAIATTSAGMLVSLGYEDGESIPFSEFLGAVSRIARVLTVPLTVDVVAGFGPGVHEVVSAVRQIVGVGAVGINIEDFEHESKKLFRVEDQVEKIKAIRKLGETMGVNLVINARTDAFRYAEGGEEDRFREALRRGEFYRDAGADCVYPMGLTQANLIREYVRTLNFPVNVMVTKNTPSVQELEALGVKRLSFGPAAAYAVMGFLKRAAREVLEKGTYTSLVTEAITYDELNSLTHPQKTG</sequence>
<accession>A0A2R6B7P3</accession>
<dbReference type="AlphaFoldDB" id="A0A2R6B7P3"/>
<proteinExistence type="predicted"/>
<evidence type="ECO:0008006" key="3">
    <source>
        <dbReference type="Google" id="ProtNLM"/>
    </source>
</evidence>
<dbReference type="GO" id="GO:0003824">
    <property type="term" value="F:catalytic activity"/>
    <property type="evidence" value="ECO:0007669"/>
    <property type="project" value="InterPro"/>
</dbReference>
<dbReference type="PANTHER" id="PTHR42905:SF16">
    <property type="entry name" value="CARBOXYPHOSPHONOENOLPYRUVATE PHOSPHONOMUTASE-LIKE PROTEIN (AFU_ORTHOLOGUE AFUA_5G07230)"/>
    <property type="match status" value="1"/>
</dbReference>
<reference evidence="1 2" key="1">
    <citation type="submission" date="2017-04" db="EMBL/GenBank/DDBJ databases">
        <title>Novel microbial lineages endemic to geothermal iron-oxide mats fill important gaps in the evolutionary history of Archaea.</title>
        <authorList>
            <person name="Jay Z.J."/>
            <person name="Beam J.P."/>
            <person name="Dlakic M."/>
            <person name="Rusch D.B."/>
            <person name="Kozubal M.A."/>
            <person name="Inskeep W.P."/>
        </authorList>
    </citation>
    <scope>NUCLEOTIDE SEQUENCE [LARGE SCALE GENOMIC DNA]</scope>
    <source>
        <strain evidence="1">ECH_B_2</strain>
    </source>
</reference>
<evidence type="ECO:0000313" key="2">
    <source>
        <dbReference type="Proteomes" id="UP000241284"/>
    </source>
</evidence>
<name>A0A2R6B7P3_9ARCH</name>
<evidence type="ECO:0000313" key="1">
    <source>
        <dbReference type="EMBL" id="PSN94667.1"/>
    </source>
</evidence>
<dbReference type="InterPro" id="IPR039556">
    <property type="entry name" value="ICL/PEPM"/>
</dbReference>
<dbReference type="InterPro" id="IPR040442">
    <property type="entry name" value="Pyrv_kinase-like_dom_sf"/>
</dbReference>
<organism evidence="1 2">
    <name type="scientific">Candidatus Marsarchaeota G2 archaeon ECH_B_2</name>
    <dbReference type="NCBI Taxonomy" id="1978160"/>
    <lineage>
        <taxon>Archaea</taxon>
        <taxon>Candidatus Marsarchaeota</taxon>
        <taxon>Candidatus Marsarchaeota group 2</taxon>
    </lineage>
</organism>
<gene>
    <name evidence="1" type="ORF">B9Q06_08375</name>
</gene>
<dbReference type="Proteomes" id="UP000241284">
    <property type="component" value="Unassembled WGS sequence"/>
</dbReference>
<dbReference type="PANTHER" id="PTHR42905">
    <property type="entry name" value="PHOSPHOENOLPYRUVATE CARBOXYLASE"/>
    <property type="match status" value="1"/>
</dbReference>
<dbReference type="EMBL" id="NEXH01000020">
    <property type="protein sequence ID" value="PSN94667.1"/>
    <property type="molecule type" value="Genomic_DNA"/>
</dbReference>